<dbReference type="Pfam" id="PF00931">
    <property type="entry name" value="NB-ARC"/>
    <property type="match status" value="1"/>
</dbReference>
<dbReference type="InterPro" id="IPR025139">
    <property type="entry name" value="DUF4062"/>
</dbReference>
<name>A0ABW1D5T8_9ACTN</name>
<reference evidence="5" key="1">
    <citation type="journal article" date="2019" name="Int. J. Syst. Evol. Microbiol.">
        <title>The Global Catalogue of Microorganisms (GCM) 10K type strain sequencing project: providing services to taxonomists for standard genome sequencing and annotation.</title>
        <authorList>
            <consortium name="The Broad Institute Genomics Platform"/>
            <consortium name="The Broad Institute Genome Sequencing Center for Infectious Disease"/>
            <person name="Wu L."/>
            <person name="Ma J."/>
        </authorList>
    </citation>
    <scope>NUCLEOTIDE SEQUENCE [LARGE SCALE GENOMIC DNA]</scope>
    <source>
        <strain evidence="5">CCUG 53903</strain>
    </source>
</reference>
<feature type="domain" description="DUF4062" evidence="3">
    <location>
        <begin position="3"/>
        <end position="85"/>
    </location>
</feature>
<proteinExistence type="predicted"/>
<evidence type="ECO:0000313" key="4">
    <source>
        <dbReference type="EMBL" id="MFC5833146.1"/>
    </source>
</evidence>
<dbReference type="Gene3D" id="3.40.50.300">
    <property type="entry name" value="P-loop containing nucleotide triphosphate hydrolases"/>
    <property type="match status" value="1"/>
</dbReference>
<comment type="caution">
    <text evidence="4">The sequence shown here is derived from an EMBL/GenBank/DDBJ whole genome shotgun (WGS) entry which is preliminary data.</text>
</comment>
<dbReference type="SUPFAM" id="SSF48452">
    <property type="entry name" value="TPR-like"/>
    <property type="match status" value="1"/>
</dbReference>
<dbReference type="Pfam" id="PF13424">
    <property type="entry name" value="TPR_12"/>
    <property type="match status" value="2"/>
</dbReference>
<gene>
    <name evidence="4" type="ORF">ACFPZ3_55640</name>
</gene>
<evidence type="ECO:0000256" key="1">
    <source>
        <dbReference type="SAM" id="MobiDB-lite"/>
    </source>
</evidence>
<dbReference type="Proteomes" id="UP001596058">
    <property type="component" value="Unassembled WGS sequence"/>
</dbReference>
<dbReference type="SUPFAM" id="SSF52540">
    <property type="entry name" value="P-loop containing nucleoside triphosphate hydrolases"/>
    <property type="match status" value="1"/>
</dbReference>
<organism evidence="4 5">
    <name type="scientific">Nonomuraea insulae</name>
    <dbReference type="NCBI Taxonomy" id="1616787"/>
    <lineage>
        <taxon>Bacteria</taxon>
        <taxon>Bacillati</taxon>
        <taxon>Actinomycetota</taxon>
        <taxon>Actinomycetes</taxon>
        <taxon>Streptosporangiales</taxon>
        <taxon>Streptosporangiaceae</taxon>
        <taxon>Nonomuraea</taxon>
    </lineage>
</organism>
<feature type="region of interest" description="Disordered" evidence="1">
    <location>
        <begin position="156"/>
        <end position="175"/>
    </location>
</feature>
<dbReference type="InterPro" id="IPR053137">
    <property type="entry name" value="NLR-like"/>
</dbReference>
<keyword evidence="5" id="KW-1185">Reference proteome</keyword>
<dbReference type="InterPro" id="IPR002182">
    <property type="entry name" value="NB-ARC"/>
</dbReference>
<dbReference type="InterPro" id="IPR027417">
    <property type="entry name" value="P-loop_NTPase"/>
</dbReference>
<evidence type="ECO:0000313" key="5">
    <source>
        <dbReference type="Proteomes" id="UP001596058"/>
    </source>
</evidence>
<dbReference type="Pfam" id="PF13271">
    <property type="entry name" value="DUF4062"/>
    <property type="match status" value="1"/>
</dbReference>
<accession>A0ABW1D5T8</accession>
<dbReference type="PANTHER" id="PTHR46082:SF6">
    <property type="entry name" value="AAA+ ATPASE DOMAIN-CONTAINING PROTEIN-RELATED"/>
    <property type="match status" value="1"/>
</dbReference>
<dbReference type="InterPro" id="IPR011990">
    <property type="entry name" value="TPR-like_helical_dom_sf"/>
</dbReference>
<evidence type="ECO:0000259" key="3">
    <source>
        <dbReference type="Pfam" id="PF13271"/>
    </source>
</evidence>
<dbReference type="EMBL" id="JBHSPA010000089">
    <property type="protein sequence ID" value="MFC5833146.1"/>
    <property type="molecule type" value="Genomic_DNA"/>
</dbReference>
<evidence type="ECO:0000259" key="2">
    <source>
        <dbReference type="Pfam" id="PF00931"/>
    </source>
</evidence>
<sequence length="844" mass="91049">MTRVYVSSTFTDLRAERAAVRQVLERMGVQAVSQEGYVAESACPLDKCLADVRSCAMYIGIFAWRYGYIPPGCEQSITDLEYRAARDAGLPVLIFLLDPQAPWPPPRMDDDLTRIRALRAELATDLLCSIFTTSEELASLVGAAVHNRLHLPRSAADDSLTADKPGSTPRRPLPAAKQVPAPEILIGVPRRPATQFLGREQALTALRARLATGAGVITQAIVGLGGVGKSELALQYARRHREDYRLVWWVEAETPAQIQAGLASLARVLAAGADPVAAEQATPDEAAAWTLEWLNTHTGWLVIFDNVEEAADIELYLARLASGHVVITTRRDVGWQQTGITPLRLDLLERPASIDLLADLIGPSAAGQTPLLDQLADQLGDLPLALRQAGAYITRTPRITLARYLQLLQQTPTRVHAAVPTGGDAARAVADVWALSCERIRLVNPLALHVLNLLTCYAPDNLPVTVLDGLAEADDLVIGEALALLASYSLITLTTTSEVPAGQEPHDLISVHRLIQATVQAQIPDDQRETIGRQATTLLQAALPDDPEQMANWPSYRLLLPHARTVLPPDSSGLAQVRDYLEASGDPVTALDIQHQIHLHHLHISGPEHADTLNAQHDLAYYVGEAGDAAAARDQLAALLPIEQHLLGTDHPSTLITRDNLAGWTGQAGDAAAARDQLAALLPIRERVLGTDHPDTLITQHELAGWTGEAGDTAAARDQLAALLPIEQHLLGIDHPDTLTTQHELAAWTGEAGDMAAARDQLAALLPIRERVLGTDHPSTLITRDNLAHWTGQAGDAAAARDQLAALLPIRERVLGTDHPSTLITRYNLAHWTKEAGDQASENG</sequence>
<protein>
    <submittedName>
        <fullName evidence="4">Tetratricopeptide repeat protein</fullName>
    </submittedName>
</protein>
<dbReference type="PANTHER" id="PTHR46082">
    <property type="entry name" value="ATP/GTP-BINDING PROTEIN-RELATED"/>
    <property type="match status" value="1"/>
</dbReference>
<dbReference type="Gene3D" id="1.25.40.10">
    <property type="entry name" value="Tetratricopeptide repeat domain"/>
    <property type="match status" value="1"/>
</dbReference>
<feature type="domain" description="NB-ARC" evidence="2">
    <location>
        <begin position="200"/>
        <end position="359"/>
    </location>
</feature>